<organism evidence="1 2">
    <name type="scientific">Pseudorhodobacter antarcticus</name>
    <dbReference type="NCBI Taxonomy" id="1077947"/>
    <lineage>
        <taxon>Bacteria</taxon>
        <taxon>Pseudomonadati</taxon>
        <taxon>Pseudomonadota</taxon>
        <taxon>Alphaproteobacteria</taxon>
        <taxon>Rhodobacterales</taxon>
        <taxon>Paracoccaceae</taxon>
        <taxon>Pseudorhodobacter</taxon>
    </lineage>
</organism>
<dbReference type="Proteomes" id="UP000183002">
    <property type="component" value="Unassembled WGS sequence"/>
</dbReference>
<dbReference type="EMBL" id="FOCO01000038">
    <property type="protein sequence ID" value="SEN99523.1"/>
    <property type="molecule type" value="Genomic_DNA"/>
</dbReference>
<protein>
    <submittedName>
        <fullName evidence="1">Uncharacterized protein</fullName>
    </submittedName>
</protein>
<evidence type="ECO:0000313" key="1">
    <source>
        <dbReference type="EMBL" id="SEN99523.1"/>
    </source>
</evidence>
<dbReference type="AlphaFoldDB" id="A0A1H8L313"/>
<accession>A0A1H8L313</accession>
<keyword evidence="2" id="KW-1185">Reference proteome</keyword>
<sequence>MMICKADFEELFPEIFGSEPRLSPKPKVHQPSVECLGRWEDDGGDLGAAPKRFERARQHTLQVANHWPASMRIAPHWALAPRLMAGWPALGPVHPDWRPPFQ</sequence>
<gene>
    <name evidence="1" type="ORF">SAMN05216227_10382</name>
</gene>
<name>A0A1H8L313_9RHOB</name>
<reference evidence="1 2" key="1">
    <citation type="submission" date="2016-10" db="EMBL/GenBank/DDBJ databases">
        <authorList>
            <person name="de Groot N.N."/>
        </authorList>
    </citation>
    <scope>NUCLEOTIDE SEQUENCE [LARGE SCALE GENOMIC DNA]</scope>
    <source>
        <strain evidence="1 2">CGMCC 1.10836</strain>
    </source>
</reference>
<proteinExistence type="predicted"/>
<evidence type="ECO:0000313" key="2">
    <source>
        <dbReference type="Proteomes" id="UP000183002"/>
    </source>
</evidence>